<dbReference type="Proteomes" id="UP000814128">
    <property type="component" value="Unassembled WGS sequence"/>
</dbReference>
<evidence type="ECO:0000313" key="1">
    <source>
        <dbReference type="EMBL" id="KAI0031902.1"/>
    </source>
</evidence>
<accession>A0ACB8QJQ5</accession>
<reference evidence="1" key="1">
    <citation type="submission" date="2021-02" db="EMBL/GenBank/DDBJ databases">
        <authorList>
            <consortium name="DOE Joint Genome Institute"/>
            <person name="Ahrendt S."/>
            <person name="Looney B.P."/>
            <person name="Miyauchi S."/>
            <person name="Morin E."/>
            <person name="Drula E."/>
            <person name="Courty P.E."/>
            <person name="Chicoki N."/>
            <person name="Fauchery L."/>
            <person name="Kohler A."/>
            <person name="Kuo A."/>
            <person name="Labutti K."/>
            <person name="Pangilinan J."/>
            <person name="Lipzen A."/>
            <person name="Riley R."/>
            <person name="Andreopoulos W."/>
            <person name="He G."/>
            <person name="Johnson J."/>
            <person name="Barry K.W."/>
            <person name="Grigoriev I.V."/>
            <person name="Nagy L."/>
            <person name="Hibbett D."/>
            <person name="Henrissat B."/>
            <person name="Matheny P.B."/>
            <person name="Labbe J."/>
            <person name="Martin F."/>
        </authorList>
    </citation>
    <scope>NUCLEOTIDE SEQUENCE</scope>
    <source>
        <strain evidence="1">EC-137</strain>
    </source>
</reference>
<evidence type="ECO:0000313" key="2">
    <source>
        <dbReference type="Proteomes" id="UP000814128"/>
    </source>
</evidence>
<comment type="caution">
    <text evidence="1">The sequence shown here is derived from an EMBL/GenBank/DDBJ whole genome shotgun (WGS) entry which is preliminary data.</text>
</comment>
<reference evidence="1" key="2">
    <citation type="journal article" date="2022" name="New Phytol.">
        <title>Evolutionary transition to the ectomycorrhizal habit in the genomes of a hyperdiverse lineage of mushroom-forming fungi.</title>
        <authorList>
            <person name="Looney B."/>
            <person name="Miyauchi S."/>
            <person name="Morin E."/>
            <person name="Drula E."/>
            <person name="Courty P.E."/>
            <person name="Kohler A."/>
            <person name="Kuo A."/>
            <person name="LaButti K."/>
            <person name="Pangilinan J."/>
            <person name="Lipzen A."/>
            <person name="Riley R."/>
            <person name="Andreopoulos W."/>
            <person name="He G."/>
            <person name="Johnson J."/>
            <person name="Nolan M."/>
            <person name="Tritt A."/>
            <person name="Barry K.W."/>
            <person name="Grigoriev I.V."/>
            <person name="Nagy L.G."/>
            <person name="Hibbett D."/>
            <person name="Henrissat B."/>
            <person name="Matheny P.B."/>
            <person name="Labbe J."/>
            <person name="Martin F.M."/>
        </authorList>
    </citation>
    <scope>NUCLEOTIDE SEQUENCE</scope>
    <source>
        <strain evidence="1">EC-137</strain>
    </source>
</reference>
<gene>
    <name evidence="1" type="ORF">K488DRAFT_51041</name>
</gene>
<name>A0ACB8QJQ5_9AGAM</name>
<keyword evidence="2" id="KW-1185">Reference proteome</keyword>
<proteinExistence type="predicted"/>
<protein>
    <submittedName>
        <fullName evidence="1">Histone-fold-containing protein</fullName>
    </submittedName>
</protein>
<dbReference type="EMBL" id="MU273563">
    <property type="protein sequence ID" value="KAI0031902.1"/>
    <property type="molecule type" value="Genomic_DNA"/>
</dbReference>
<sequence>MSAPSAPTNLIEAAPKRKIKPLKPASRELGKSLFPVARVQRVLKEDKELPSVAKDAVFLISMATEEFIKRFTEACHNVAAREKRVTVQPKDVASVVRRADEFLFLEEIIPWPDPSDVPQRRKPGLKRHDEPTGPGPTMLDTFVNKNVAAILSDNDILTNEDGTLQSIGRTDFDEIGE</sequence>
<organism evidence="1 2">
    <name type="scientific">Vararia minispora EC-137</name>
    <dbReference type="NCBI Taxonomy" id="1314806"/>
    <lineage>
        <taxon>Eukaryota</taxon>
        <taxon>Fungi</taxon>
        <taxon>Dikarya</taxon>
        <taxon>Basidiomycota</taxon>
        <taxon>Agaricomycotina</taxon>
        <taxon>Agaricomycetes</taxon>
        <taxon>Russulales</taxon>
        <taxon>Lachnocladiaceae</taxon>
        <taxon>Vararia</taxon>
    </lineage>
</organism>